<accession>A0AAV3UPK8</accession>
<protein>
    <submittedName>
        <fullName evidence="1">Uncharacterized protein</fullName>
    </submittedName>
</protein>
<organism evidence="1 2">
    <name type="scientific">Haladaptatus pallidirubidus</name>
    <dbReference type="NCBI Taxonomy" id="1008152"/>
    <lineage>
        <taxon>Archaea</taxon>
        <taxon>Methanobacteriati</taxon>
        <taxon>Methanobacteriota</taxon>
        <taxon>Stenosarchaea group</taxon>
        <taxon>Halobacteria</taxon>
        <taxon>Halobacteriales</taxon>
        <taxon>Haladaptataceae</taxon>
        <taxon>Haladaptatus</taxon>
    </lineage>
</organism>
<dbReference type="AlphaFoldDB" id="A0AAV3UPK8"/>
<dbReference type="EMBL" id="BAABKX010000022">
    <property type="protein sequence ID" value="GAA5061926.1"/>
    <property type="molecule type" value="Genomic_DNA"/>
</dbReference>
<evidence type="ECO:0000313" key="2">
    <source>
        <dbReference type="Proteomes" id="UP001501729"/>
    </source>
</evidence>
<evidence type="ECO:0000313" key="1">
    <source>
        <dbReference type="EMBL" id="GAA5061926.1"/>
    </source>
</evidence>
<dbReference type="Proteomes" id="UP001501729">
    <property type="component" value="Unassembled WGS sequence"/>
</dbReference>
<proteinExistence type="predicted"/>
<sequence>MPLDGYTTITISKETATKLSRGMAHDDLGTMTIAIDYTAQLALDEEPMTTVELAQLLYH</sequence>
<name>A0AAV3UPK8_9EURY</name>
<reference evidence="1 2" key="1">
    <citation type="journal article" date="2019" name="Int. J. Syst. Evol. Microbiol.">
        <title>The Global Catalogue of Microorganisms (GCM) 10K type strain sequencing project: providing services to taxonomists for standard genome sequencing and annotation.</title>
        <authorList>
            <consortium name="The Broad Institute Genomics Platform"/>
            <consortium name="The Broad Institute Genome Sequencing Center for Infectious Disease"/>
            <person name="Wu L."/>
            <person name="Ma J."/>
        </authorList>
    </citation>
    <scope>NUCLEOTIDE SEQUENCE [LARGE SCALE GENOMIC DNA]</scope>
    <source>
        <strain evidence="1 2">JCM 17504</strain>
    </source>
</reference>
<gene>
    <name evidence="1" type="ORF">GCM10025751_48540</name>
</gene>
<keyword evidence="2" id="KW-1185">Reference proteome</keyword>
<comment type="caution">
    <text evidence="1">The sequence shown here is derived from an EMBL/GenBank/DDBJ whole genome shotgun (WGS) entry which is preliminary data.</text>
</comment>